<evidence type="ECO:0000256" key="7">
    <source>
        <dbReference type="SAM" id="Phobius"/>
    </source>
</evidence>
<comment type="subcellular location">
    <subcellularLocation>
        <location evidence="1">Membrane</location>
        <topology evidence="1">Multi-pass membrane protein</topology>
    </subcellularLocation>
</comment>
<organism evidence="8 9">
    <name type="scientific">Prorocentrum cordatum</name>
    <dbReference type="NCBI Taxonomy" id="2364126"/>
    <lineage>
        <taxon>Eukaryota</taxon>
        <taxon>Sar</taxon>
        <taxon>Alveolata</taxon>
        <taxon>Dinophyceae</taxon>
        <taxon>Prorocentrales</taxon>
        <taxon>Prorocentraceae</taxon>
        <taxon>Prorocentrum</taxon>
    </lineage>
</organism>
<dbReference type="Proteomes" id="UP001189429">
    <property type="component" value="Unassembled WGS sequence"/>
</dbReference>
<evidence type="ECO:0000313" key="9">
    <source>
        <dbReference type="Proteomes" id="UP001189429"/>
    </source>
</evidence>
<keyword evidence="5 7" id="KW-0472">Membrane</keyword>
<comment type="caution">
    <text evidence="8">The sequence shown here is derived from an EMBL/GenBank/DDBJ whole genome shotgun (WGS) entry which is preliminary data.</text>
</comment>
<evidence type="ECO:0000256" key="6">
    <source>
        <dbReference type="ARBA" id="ARBA00023180"/>
    </source>
</evidence>
<feature type="transmembrane region" description="Helical" evidence="7">
    <location>
        <begin position="263"/>
        <end position="285"/>
    </location>
</feature>
<dbReference type="PANTHER" id="PTHR12385">
    <property type="entry name" value="CHOLINE TRANSPORTER-LIKE (SLC FAMILY 44)"/>
    <property type="match status" value="1"/>
</dbReference>
<evidence type="ECO:0008006" key="10">
    <source>
        <dbReference type="Google" id="ProtNLM"/>
    </source>
</evidence>
<protein>
    <recommendedName>
        <fullName evidence="10">H(+)-exporting diphosphatase</fullName>
    </recommendedName>
</protein>
<comment type="similarity">
    <text evidence="2">Belongs to the CTL (choline transporter-like) family.</text>
</comment>
<evidence type="ECO:0000256" key="2">
    <source>
        <dbReference type="ARBA" id="ARBA00007168"/>
    </source>
</evidence>
<accession>A0ABN9YDT7</accession>
<proteinExistence type="inferred from homology"/>
<keyword evidence="6" id="KW-0325">Glycoprotein</keyword>
<dbReference type="EMBL" id="CAUYUJ010022486">
    <property type="protein sequence ID" value="CAK0910905.1"/>
    <property type="molecule type" value="Genomic_DNA"/>
</dbReference>
<keyword evidence="9" id="KW-1185">Reference proteome</keyword>
<feature type="transmembrane region" description="Helical" evidence="7">
    <location>
        <begin position="332"/>
        <end position="351"/>
    </location>
</feature>
<name>A0ABN9YDT7_9DINO</name>
<feature type="transmembrane region" description="Helical" evidence="7">
    <location>
        <begin position="237"/>
        <end position="256"/>
    </location>
</feature>
<feature type="transmembrane region" description="Helical" evidence="7">
    <location>
        <begin position="382"/>
        <end position="405"/>
    </location>
</feature>
<dbReference type="PANTHER" id="PTHR12385:SF14">
    <property type="entry name" value="CHOLINE TRANSPORTER-LIKE 2"/>
    <property type="match status" value="1"/>
</dbReference>
<evidence type="ECO:0000256" key="5">
    <source>
        <dbReference type="ARBA" id="ARBA00023136"/>
    </source>
</evidence>
<evidence type="ECO:0000256" key="4">
    <source>
        <dbReference type="ARBA" id="ARBA00022989"/>
    </source>
</evidence>
<dbReference type="InterPro" id="IPR007603">
    <property type="entry name" value="Choline_transptr-like"/>
</dbReference>
<feature type="non-terminal residue" evidence="8">
    <location>
        <position position="495"/>
    </location>
</feature>
<keyword evidence="4 7" id="KW-1133">Transmembrane helix</keyword>
<evidence type="ECO:0000256" key="3">
    <source>
        <dbReference type="ARBA" id="ARBA00022692"/>
    </source>
</evidence>
<keyword evidence="3 7" id="KW-0812">Transmembrane</keyword>
<sequence length="495" mass="53990">MVGGPPTASGAARHQALLERELFAGGLEESLIVDSFLEDDIPGLRSAWRTWERDDERSERGCMGGRRCAERRCTDTPCLLVFFFSWVGMFLILMYAAAHGNVDKVTHGFDWSGDICGVDKDVKNQPYLYWCKVGEDELSDPVCVQSCPSGPGTSTRCPGRAWVRSSMTPLADGAENKTVIVTRTLDMVPDIHTQAVFKYCLPVGDGKLMDSISKFPVVSSLSSQLWMALQSVMDAKLFLLGVVGFAVVFNFVFLVLVQGCIRLLIHATFCTFVLLFLAAGAWGFAAGVPEDFDSAGFPHTSLTDAVSRVMKDHPHINPLTEVLAPEVARRTAFAIGCLGLLLGSVVACFWCRACTAISRTTEAVKDACSILRESPTIFLQPLLQIIIQVSCLAFLVFRMLLVISLGKVETTSAFDVDSATSIVGIQGTLTISAASRVWPDASRAPSVVACSGSTRRVRTPLLGPGWAWSGLDVMHRRRSLRHSHPSGWYESLLRV</sequence>
<reference evidence="8" key="1">
    <citation type="submission" date="2023-10" db="EMBL/GenBank/DDBJ databases">
        <authorList>
            <person name="Chen Y."/>
            <person name="Shah S."/>
            <person name="Dougan E. K."/>
            <person name="Thang M."/>
            <person name="Chan C."/>
        </authorList>
    </citation>
    <scope>NUCLEOTIDE SEQUENCE [LARGE SCALE GENOMIC DNA]</scope>
</reference>
<feature type="transmembrane region" description="Helical" evidence="7">
    <location>
        <begin position="76"/>
        <end position="98"/>
    </location>
</feature>
<evidence type="ECO:0000313" key="8">
    <source>
        <dbReference type="EMBL" id="CAK0910905.1"/>
    </source>
</evidence>
<gene>
    <name evidence="8" type="ORF">PCOR1329_LOCUS84947</name>
</gene>
<evidence type="ECO:0000256" key="1">
    <source>
        <dbReference type="ARBA" id="ARBA00004141"/>
    </source>
</evidence>